<evidence type="ECO:0000256" key="8">
    <source>
        <dbReference type="SAM" id="MobiDB-lite"/>
    </source>
</evidence>
<dbReference type="AlphaFoldDB" id="A0A3N1D0F7"/>
<evidence type="ECO:0000256" key="2">
    <source>
        <dbReference type="ARBA" id="ARBA00022448"/>
    </source>
</evidence>
<feature type="transmembrane region" description="Helical" evidence="7">
    <location>
        <begin position="189"/>
        <end position="220"/>
    </location>
</feature>
<dbReference type="PANTHER" id="PTHR30151">
    <property type="entry name" value="ALKANE SULFONATE ABC TRANSPORTER-RELATED, MEMBRANE SUBUNIT"/>
    <property type="match status" value="1"/>
</dbReference>
<dbReference type="CDD" id="cd06261">
    <property type="entry name" value="TM_PBP2"/>
    <property type="match status" value="1"/>
</dbReference>
<dbReference type="InterPro" id="IPR035906">
    <property type="entry name" value="MetI-like_sf"/>
</dbReference>
<dbReference type="SUPFAM" id="SSF161098">
    <property type="entry name" value="MetI-like"/>
    <property type="match status" value="1"/>
</dbReference>
<feature type="transmembrane region" description="Helical" evidence="7">
    <location>
        <begin position="92"/>
        <end position="113"/>
    </location>
</feature>
<comment type="subcellular location">
    <subcellularLocation>
        <location evidence="1 7">Cell membrane</location>
        <topology evidence="1 7">Multi-pass membrane protein</topology>
    </subcellularLocation>
</comment>
<evidence type="ECO:0000256" key="7">
    <source>
        <dbReference type="RuleBase" id="RU363032"/>
    </source>
</evidence>
<organism evidence="10 11">
    <name type="scientific">Actinocorallia herbida</name>
    <dbReference type="NCBI Taxonomy" id="58109"/>
    <lineage>
        <taxon>Bacteria</taxon>
        <taxon>Bacillati</taxon>
        <taxon>Actinomycetota</taxon>
        <taxon>Actinomycetes</taxon>
        <taxon>Streptosporangiales</taxon>
        <taxon>Thermomonosporaceae</taxon>
        <taxon>Actinocorallia</taxon>
    </lineage>
</organism>
<feature type="transmembrane region" description="Helical" evidence="7">
    <location>
        <begin position="32"/>
        <end position="49"/>
    </location>
</feature>
<feature type="transmembrane region" description="Helical" evidence="7">
    <location>
        <begin position="125"/>
        <end position="143"/>
    </location>
</feature>
<dbReference type="PANTHER" id="PTHR30151:SF38">
    <property type="entry name" value="ALIPHATIC SULFONATES TRANSPORT PERMEASE PROTEIN SSUC-RELATED"/>
    <property type="match status" value="1"/>
</dbReference>
<dbReference type="Gene3D" id="1.10.3720.10">
    <property type="entry name" value="MetI-like"/>
    <property type="match status" value="1"/>
</dbReference>
<dbReference type="FunFam" id="1.10.3720.10:FF:000003">
    <property type="entry name" value="Aliphatic sulfonate ABC transporter permease"/>
    <property type="match status" value="1"/>
</dbReference>
<keyword evidence="2 7" id="KW-0813">Transport</keyword>
<dbReference type="GO" id="GO:0042918">
    <property type="term" value="P:alkanesulfonate transmembrane transport"/>
    <property type="evidence" value="ECO:0007669"/>
    <property type="project" value="UniProtKB-ARBA"/>
</dbReference>
<reference evidence="10 11" key="1">
    <citation type="submission" date="2018-11" db="EMBL/GenBank/DDBJ databases">
        <title>Sequencing the genomes of 1000 actinobacteria strains.</title>
        <authorList>
            <person name="Klenk H.-P."/>
        </authorList>
    </citation>
    <scope>NUCLEOTIDE SEQUENCE [LARGE SCALE GENOMIC DNA]</scope>
    <source>
        <strain evidence="10 11">DSM 44254</strain>
    </source>
</reference>
<dbReference type="GO" id="GO:0005886">
    <property type="term" value="C:plasma membrane"/>
    <property type="evidence" value="ECO:0007669"/>
    <property type="project" value="UniProtKB-SubCell"/>
</dbReference>
<evidence type="ECO:0000256" key="4">
    <source>
        <dbReference type="ARBA" id="ARBA00022692"/>
    </source>
</evidence>
<evidence type="ECO:0000259" key="9">
    <source>
        <dbReference type="PROSITE" id="PS50928"/>
    </source>
</evidence>
<keyword evidence="11" id="KW-1185">Reference proteome</keyword>
<evidence type="ECO:0000313" key="11">
    <source>
        <dbReference type="Proteomes" id="UP000272400"/>
    </source>
</evidence>
<dbReference type="EMBL" id="RJKE01000001">
    <property type="protein sequence ID" value="ROO87012.1"/>
    <property type="molecule type" value="Genomic_DNA"/>
</dbReference>
<evidence type="ECO:0000256" key="1">
    <source>
        <dbReference type="ARBA" id="ARBA00004651"/>
    </source>
</evidence>
<evidence type="ECO:0000256" key="3">
    <source>
        <dbReference type="ARBA" id="ARBA00022475"/>
    </source>
</evidence>
<evidence type="ECO:0000256" key="5">
    <source>
        <dbReference type="ARBA" id="ARBA00022989"/>
    </source>
</evidence>
<feature type="region of interest" description="Disordered" evidence="8">
    <location>
        <begin position="1"/>
        <end position="24"/>
    </location>
</feature>
<dbReference type="PROSITE" id="PS50928">
    <property type="entry name" value="ABC_TM1"/>
    <property type="match status" value="1"/>
</dbReference>
<keyword evidence="4 7" id="KW-0812">Transmembrane</keyword>
<name>A0A3N1D0F7_9ACTN</name>
<keyword evidence="6 7" id="KW-0472">Membrane</keyword>
<dbReference type="InterPro" id="IPR000515">
    <property type="entry name" value="MetI-like"/>
</dbReference>
<protein>
    <submittedName>
        <fullName evidence="10">Sulfonate transport system permease protein</fullName>
    </submittedName>
</protein>
<evidence type="ECO:0000256" key="6">
    <source>
        <dbReference type="ARBA" id="ARBA00023136"/>
    </source>
</evidence>
<dbReference type="Pfam" id="PF00528">
    <property type="entry name" value="BPD_transp_1"/>
    <property type="match status" value="1"/>
</dbReference>
<comment type="caution">
    <text evidence="10">The sequence shown here is derived from an EMBL/GenBank/DDBJ whole genome shotgun (WGS) entry which is preliminary data.</text>
</comment>
<feature type="domain" description="ABC transmembrane type-1" evidence="9">
    <location>
        <begin position="79"/>
        <end position="263"/>
    </location>
</feature>
<dbReference type="Proteomes" id="UP000272400">
    <property type="component" value="Unassembled WGS sequence"/>
</dbReference>
<accession>A0A3N1D0F7</accession>
<feature type="transmembrane region" description="Helical" evidence="7">
    <location>
        <begin position="244"/>
        <end position="266"/>
    </location>
</feature>
<sequence>MTTTTTKTAPGIAGLVAPDPPKARTRRPGLSLALRTLGPIALFALWWTGSARGWIRPDVLASPGDVGGAFGELWGDGQLQDALRVSLTRAGLGLSLGISAGLVLGVISGLTRLGEELVDSSVQMLRAVPFLSLVPLFIVWFGIDESSKILLIAVAVSFPTYVNVHSGVRNVDRKVVEAARTFGLSGPRLVFEVILPGALSSILAGARLALTISVIALIAAEEINATAGLGHLMNQALNYVRTDILVVCIILYAVLGLTADLLVRLVERLIMPWRRQVAVR</sequence>
<dbReference type="OrthoDB" id="9796361at2"/>
<dbReference type="RefSeq" id="WP_123666354.1">
    <property type="nucleotide sequence ID" value="NZ_RJKE01000001.1"/>
</dbReference>
<proteinExistence type="inferred from homology"/>
<keyword evidence="5 7" id="KW-1133">Transmembrane helix</keyword>
<feature type="transmembrane region" description="Helical" evidence="7">
    <location>
        <begin position="149"/>
        <end position="168"/>
    </location>
</feature>
<evidence type="ECO:0000313" key="10">
    <source>
        <dbReference type="EMBL" id="ROO87012.1"/>
    </source>
</evidence>
<comment type="similarity">
    <text evidence="7">Belongs to the binding-protein-dependent transport system permease family.</text>
</comment>
<gene>
    <name evidence="10" type="ORF">EDD29_4600</name>
</gene>
<keyword evidence="3" id="KW-1003">Cell membrane</keyword>